<dbReference type="Proteomes" id="UP000006163">
    <property type="component" value="Unassembled WGS sequence"/>
</dbReference>
<feature type="transmembrane region" description="Helical" evidence="1">
    <location>
        <begin position="20"/>
        <end position="42"/>
    </location>
</feature>
<dbReference type="HOGENOM" id="CLU_3230519_0_0_12"/>
<accession>D6RXW2</accession>
<evidence type="ECO:0000313" key="3">
    <source>
        <dbReference type="Proteomes" id="UP000006163"/>
    </source>
</evidence>
<evidence type="ECO:0000313" key="2">
    <source>
        <dbReference type="EMBL" id="EEF81778.1"/>
    </source>
</evidence>
<proteinExistence type="predicted"/>
<reference evidence="2 3" key="1">
    <citation type="submission" date="2009-01" db="EMBL/GenBank/DDBJ databases">
        <authorList>
            <person name="Fraser-Liggett C.M."/>
            <person name="Mongodin E.F."/>
            <person name="Casjens B."/>
            <person name="Dunn J."/>
            <person name="Luft B."/>
            <person name="Qiu W."/>
            <person name="Schutzer S."/>
            <person name="Sebastian Y."/>
        </authorList>
    </citation>
    <scope>NUCLEOTIDE SEQUENCE [LARGE SCALE GENOMIC DNA]</scope>
    <source>
        <strain evidence="2 3">VS116</strain>
    </source>
</reference>
<dbReference type="EMBL" id="ABCY02000001">
    <property type="protein sequence ID" value="EEF81778.1"/>
    <property type="molecule type" value="Genomic_DNA"/>
</dbReference>
<dbReference type="AlphaFoldDB" id="D6RXW2"/>
<comment type="caution">
    <text evidence="2">The sequence shown here is derived from an EMBL/GenBank/DDBJ whole genome shotgun (WGS) entry which is preliminary data.</text>
</comment>
<keyword evidence="1" id="KW-0472">Membrane</keyword>
<protein>
    <submittedName>
        <fullName evidence="2">Uncharacterized protein</fullName>
    </submittedName>
</protein>
<name>D6RXW2_BORVA</name>
<keyword evidence="3" id="KW-1185">Reference proteome</keyword>
<gene>
    <name evidence="2" type="ORF">BVAVS116_0483</name>
</gene>
<evidence type="ECO:0000256" key="1">
    <source>
        <dbReference type="SAM" id="Phobius"/>
    </source>
</evidence>
<keyword evidence="1" id="KW-0812">Transmembrane</keyword>
<organism evidence="2 3">
    <name type="scientific">Borreliella valaisiana VS116</name>
    <dbReference type="NCBI Taxonomy" id="445987"/>
    <lineage>
        <taxon>Bacteria</taxon>
        <taxon>Pseudomonadati</taxon>
        <taxon>Spirochaetota</taxon>
        <taxon>Spirochaetia</taxon>
        <taxon>Spirochaetales</taxon>
        <taxon>Borreliaceae</taxon>
        <taxon>Borreliella</taxon>
    </lineage>
</organism>
<keyword evidence="1" id="KW-1133">Transmembrane helix</keyword>
<sequence length="43" mass="5022">MQDIKTIEMLGIVNIGNNLSLNFLVSIIFIIFFYWVSVNLFIK</sequence>